<evidence type="ECO:0000313" key="3">
    <source>
        <dbReference type="Proteomes" id="UP000093000"/>
    </source>
</evidence>
<feature type="compositionally biased region" description="Polar residues" evidence="1">
    <location>
        <begin position="103"/>
        <end position="114"/>
    </location>
</feature>
<dbReference type="Proteomes" id="UP000093000">
    <property type="component" value="Unassembled WGS sequence"/>
</dbReference>
<accession>A0A1C7MWG5</accession>
<evidence type="ECO:0000313" key="2">
    <source>
        <dbReference type="EMBL" id="OBZ81143.1"/>
    </source>
</evidence>
<dbReference type="PANTHER" id="PTHR37327">
    <property type="entry name" value="CHROMOSOME 1, WHOLE GENOME SHOTGUN SEQUENCE"/>
    <property type="match status" value="1"/>
</dbReference>
<dbReference type="InParanoid" id="A0A1C7MWG5"/>
<dbReference type="AlphaFoldDB" id="A0A1C7MWG5"/>
<dbReference type="PANTHER" id="PTHR37327:SF1">
    <property type="entry name" value="MICROTUBULE INTERACTING AND TRANSPORT DOMAIN-CONTAINING PROTEIN"/>
    <property type="match status" value="1"/>
</dbReference>
<feature type="region of interest" description="Disordered" evidence="1">
    <location>
        <begin position="21"/>
        <end position="55"/>
    </location>
</feature>
<reference evidence="2 3" key="1">
    <citation type="submission" date="2016-03" db="EMBL/GenBank/DDBJ databases">
        <title>Choanephora cucurbitarum.</title>
        <authorList>
            <person name="Min B."/>
            <person name="Park H."/>
            <person name="Park J.-H."/>
            <person name="Shin H.-D."/>
            <person name="Choi I.-G."/>
        </authorList>
    </citation>
    <scope>NUCLEOTIDE SEQUENCE [LARGE SCALE GENOMIC DNA]</scope>
    <source>
        <strain evidence="2 3">KUS-F28377</strain>
    </source>
</reference>
<gene>
    <name evidence="2" type="ORF">A0J61_10808</name>
</gene>
<proteinExistence type="predicted"/>
<dbReference type="EMBL" id="LUGH01001409">
    <property type="protein sequence ID" value="OBZ81143.1"/>
    <property type="molecule type" value="Genomic_DNA"/>
</dbReference>
<name>A0A1C7MWG5_9FUNG</name>
<feature type="non-terminal residue" evidence="2">
    <location>
        <position position="503"/>
    </location>
</feature>
<organism evidence="2 3">
    <name type="scientific">Choanephora cucurbitarum</name>
    <dbReference type="NCBI Taxonomy" id="101091"/>
    <lineage>
        <taxon>Eukaryota</taxon>
        <taxon>Fungi</taxon>
        <taxon>Fungi incertae sedis</taxon>
        <taxon>Mucoromycota</taxon>
        <taxon>Mucoromycotina</taxon>
        <taxon>Mucoromycetes</taxon>
        <taxon>Mucorales</taxon>
        <taxon>Mucorineae</taxon>
        <taxon>Choanephoraceae</taxon>
        <taxon>Choanephoroideae</taxon>
        <taxon>Choanephora</taxon>
    </lineage>
</organism>
<dbReference type="OrthoDB" id="2245455at2759"/>
<feature type="compositionally biased region" description="Polar residues" evidence="1">
    <location>
        <begin position="358"/>
        <end position="374"/>
    </location>
</feature>
<feature type="compositionally biased region" description="Low complexity" evidence="1">
    <location>
        <begin position="41"/>
        <end position="52"/>
    </location>
</feature>
<sequence length="503" mass="56429">MSTLVENETNGFEPIMPTLLQEHTEEEELFSFSGHSSQRQSTDSESIKTSSSFPLVTPPELVENEEIPTLSHVIEIVNLENETMTEPADRKKSSSFARILQRKPSTVLSSSNKTRATELSELTPSSSSETMVSQHKRSSNQQMDTFVAFLRSSAATTYKKVTNTDLVRSRSKRAWSIQLKPSTSSTNSIPQSNQKRSSISPSKKHQSCPLDPNIFLSSPERPKQQKRQSNLMEQNLSFVHVLHATMIHGGYLNPHLYVPMELWYQSNVRIPVIDTKILACDMLISQLEEMDRCDLTDKATIESSLAQFEKSLLNTSKTMKRKLGGLSTTNKISRSASIRTTPTVTKMTKMYGFDNNDSNHSVNSLLNQQGSPIPNTSTSTSTNTSTKSLESIVEGATAGLKNSPQTFTSWGSKLSKSVEKINQRNNHNDQNEVYIKSLVQLFLMTDVLEKWKAEMESKASTEEFYSTTSAHISHCAELFSTVVCGFVMKDYELFLEKWLKQST</sequence>
<feature type="compositionally biased region" description="Low complexity" evidence="1">
    <location>
        <begin position="117"/>
        <end position="130"/>
    </location>
</feature>
<feature type="compositionally biased region" description="Low complexity" evidence="1">
    <location>
        <begin position="375"/>
        <end position="385"/>
    </location>
</feature>
<keyword evidence="3" id="KW-1185">Reference proteome</keyword>
<comment type="caution">
    <text evidence="2">The sequence shown here is derived from an EMBL/GenBank/DDBJ whole genome shotgun (WGS) entry which is preliminary data.</text>
</comment>
<evidence type="ECO:0000256" key="1">
    <source>
        <dbReference type="SAM" id="MobiDB-lite"/>
    </source>
</evidence>
<protein>
    <submittedName>
        <fullName evidence="2">Uncharacterized protein</fullName>
    </submittedName>
</protein>
<feature type="region of interest" description="Disordered" evidence="1">
    <location>
        <begin position="177"/>
        <end position="229"/>
    </location>
</feature>
<feature type="region of interest" description="Disordered" evidence="1">
    <location>
        <begin position="102"/>
        <end position="140"/>
    </location>
</feature>
<feature type="compositionally biased region" description="Polar residues" evidence="1">
    <location>
        <begin position="179"/>
        <end position="201"/>
    </location>
</feature>
<feature type="region of interest" description="Disordered" evidence="1">
    <location>
        <begin position="358"/>
        <end position="385"/>
    </location>
</feature>